<evidence type="ECO:0000256" key="1">
    <source>
        <dbReference type="ARBA" id="ARBA00010688"/>
    </source>
</evidence>
<feature type="domain" description="Carbohydrate kinase PfkB" evidence="7">
    <location>
        <begin position="11"/>
        <end position="294"/>
    </location>
</feature>
<evidence type="ECO:0000256" key="4">
    <source>
        <dbReference type="ARBA" id="ARBA00022777"/>
    </source>
</evidence>
<dbReference type="PANTHER" id="PTHR46566">
    <property type="entry name" value="1-PHOSPHOFRUCTOKINASE-RELATED"/>
    <property type="match status" value="1"/>
</dbReference>
<dbReference type="GO" id="GO:0005829">
    <property type="term" value="C:cytosol"/>
    <property type="evidence" value="ECO:0007669"/>
    <property type="project" value="TreeGrafter"/>
</dbReference>
<proteinExistence type="inferred from homology"/>
<dbReference type="Pfam" id="PF00294">
    <property type="entry name" value="PfkB"/>
    <property type="match status" value="1"/>
</dbReference>
<dbReference type="InterPro" id="IPR017583">
    <property type="entry name" value="Tagatose/fructose_Pkinase"/>
</dbReference>
<keyword evidence="2 6" id="KW-0808">Transferase</keyword>
<name>A0A2W5NB98_RHOSU</name>
<dbReference type="Proteomes" id="UP000249185">
    <property type="component" value="Unassembled WGS sequence"/>
</dbReference>
<dbReference type="NCBIfam" id="TIGR03168">
    <property type="entry name" value="1-PFK"/>
    <property type="match status" value="1"/>
</dbReference>
<dbReference type="PROSITE" id="PS00583">
    <property type="entry name" value="PFKB_KINASES_1"/>
    <property type="match status" value="1"/>
</dbReference>
<dbReference type="PANTHER" id="PTHR46566:SF2">
    <property type="entry name" value="ATP-DEPENDENT 6-PHOSPHOFRUCTOKINASE ISOZYME 2"/>
    <property type="match status" value="1"/>
</dbReference>
<dbReference type="GO" id="GO:0003872">
    <property type="term" value="F:6-phosphofructokinase activity"/>
    <property type="evidence" value="ECO:0007669"/>
    <property type="project" value="TreeGrafter"/>
</dbReference>
<dbReference type="Gene3D" id="3.40.1190.20">
    <property type="match status" value="1"/>
</dbReference>
<evidence type="ECO:0000259" key="7">
    <source>
        <dbReference type="Pfam" id="PF00294"/>
    </source>
</evidence>
<dbReference type="CDD" id="cd01164">
    <property type="entry name" value="FruK_PfkB_like"/>
    <property type="match status" value="1"/>
</dbReference>
<dbReference type="AlphaFoldDB" id="A0A2W5NB98"/>
<dbReference type="FunFam" id="3.40.1190.20:FF:000001">
    <property type="entry name" value="Phosphofructokinase"/>
    <property type="match status" value="1"/>
</dbReference>
<organism evidence="8 9">
    <name type="scientific">Rhodovulum sulfidophilum</name>
    <name type="common">Rhodobacter sulfidophilus</name>
    <dbReference type="NCBI Taxonomy" id="35806"/>
    <lineage>
        <taxon>Bacteria</taxon>
        <taxon>Pseudomonadati</taxon>
        <taxon>Pseudomonadota</taxon>
        <taxon>Alphaproteobacteria</taxon>
        <taxon>Rhodobacterales</taxon>
        <taxon>Paracoccaceae</taxon>
        <taxon>Rhodovulum</taxon>
    </lineage>
</organism>
<accession>A0A2W5NB98</accession>
<keyword evidence="4 8" id="KW-0418">Kinase</keyword>
<reference evidence="8 9" key="1">
    <citation type="submission" date="2017-08" db="EMBL/GenBank/DDBJ databases">
        <title>Infants hospitalized years apart are colonized by the same room-sourced microbial strains.</title>
        <authorList>
            <person name="Brooks B."/>
            <person name="Olm M.R."/>
            <person name="Firek B.A."/>
            <person name="Baker R."/>
            <person name="Thomas B.C."/>
            <person name="Morowitz M.J."/>
            <person name="Banfield J.F."/>
        </authorList>
    </citation>
    <scope>NUCLEOTIDE SEQUENCE [LARGE SCALE GENOMIC DNA]</scope>
    <source>
        <strain evidence="8">S2_005_002_R2_34</strain>
    </source>
</reference>
<dbReference type="InterPro" id="IPR011611">
    <property type="entry name" value="PfkB_dom"/>
</dbReference>
<protein>
    <recommendedName>
        <fullName evidence="6">Phosphofructokinase</fullName>
    </recommendedName>
</protein>
<dbReference type="EMBL" id="QFPW01000006">
    <property type="protein sequence ID" value="PZQ49818.1"/>
    <property type="molecule type" value="Genomic_DNA"/>
</dbReference>
<keyword evidence="3" id="KW-0547">Nucleotide-binding</keyword>
<dbReference type="PIRSF" id="PIRSF000535">
    <property type="entry name" value="1PFK/6PFK/LacC"/>
    <property type="match status" value="1"/>
</dbReference>
<evidence type="ECO:0000256" key="3">
    <source>
        <dbReference type="ARBA" id="ARBA00022741"/>
    </source>
</evidence>
<keyword evidence="5" id="KW-0067">ATP-binding</keyword>
<evidence type="ECO:0000256" key="6">
    <source>
        <dbReference type="PIRNR" id="PIRNR000535"/>
    </source>
</evidence>
<evidence type="ECO:0000256" key="5">
    <source>
        <dbReference type="ARBA" id="ARBA00022840"/>
    </source>
</evidence>
<dbReference type="InterPro" id="IPR029056">
    <property type="entry name" value="Ribokinase-like"/>
</dbReference>
<dbReference type="SUPFAM" id="SSF53613">
    <property type="entry name" value="Ribokinase-like"/>
    <property type="match status" value="1"/>
</dbReference>
<evidence type="ECO:0000313" key="9">
    <source>
        <dbReference type="Proteomes" id="UP000249185"/>
    </source>
</evidence>
<evidence type="ECO:0000313" key="8">
    <source>
        <dbReference type="EMBL" id="PZQ49818.1"/>
    </source>
</evidence>
<evidence type="ECO:0000256" key="2">
    <source>
        <dbReference type="ARBA" id="ARBA00022679"/>
    </source>
</evidence>
<comment type="similarity">
    <text evidence="1 6">Belongs to the carbohydrate kinase PfkB family.</text>
</comment>
<comment type="caution">
    <text evidence="8">The sequence shown here is derived from an EMBL/GenBank/DDBJ whole genome shotgun (WGS) entry which is preliminary data.</text>
</comment>
<gene>
    <name evidence="8" type="ORF">DI556_10160</name>
</gene>
<dbReference type="GO" id="GO:0005524">
    <property type="term" value="F:ATP binding"/>
    <property type="evidence" value="ECO:0007669"/>
    <property type="project" value="UniProtKB-KW"/>
</dbReference>
<sequence>MKPIVTLTLNPAIDGACETDLVRPTHKIRTRGDAYHPGGGGINVARVITELGGPATAVYLAGGATGGVLDELMAEAGLASERVTIAGHTRISLTVFEAETGQEYRFVPEGPEVSPSEWLACLEMIDALDFDWLVISGSGPRGLPADCFVTLTHRARNRGAKVVLDSSGPAFAATIEAGGLTLIKPSVGELRALTGLALEDRDEVAEVAREIVDSGRAEMVAVTMGHEGALLASREANFARPAPDVPVRSATGAGDSFVGGMTLALAEGKAARTAFLIGMAAGSASVMHPGTGLCRRADVERLHAALVAG</sequence>
<dbReference type="InterPro" id="IPR002173">
    <property type="entry name" value="Carboh/pur_kinase_PfkB_CS"/>
</dbReference>